<dbReference type="Proteomes" id="UP000236333">
    <property type="component" value="Unassembled WGS sequence"/>
</dbReference>
<comment type="caution">
    <text evidence="2">The sequence shown here is derived from an EMBL/GenBank/DDBJ whole genome shotgun (WGS) entry which is preliminary data.</text>
</comment>
<keyword evidence="1" id="KW-1133">Transmembrane helix</keyword>
<dbReference type="EMBL" id="PGGS01001135">
    <property type="protein sequence ID" value="PNH00851.1"/>
    <property type="molecule type" value="Genomic_DNA"/>
</dbReference>
<keyword evidence="3" id="KW-1185">Reference proteome</keyword>
<gene>
    <name evidence="2" type="ORF">TSOC_013302</name>
</gene>
<sequence>MRVGSRSRVLTFVGEWYERTEGRGSPTKEQIATASRNCFITGGIYVAFTVMASVLVCYYNKKAKRS</sequence>
<proteinExistence type="predicted"/>
<organism evidence="2 3">
    <name type="scientific">Tetrabaena socialis</name>
    <dbReference type="NCBI Taxonomy" id="47790"/>
    <lineage>
        <taxon>Eukaryota</taxon>
        <taxon>Viridiplantae</taxon>
        <taxon>Chlorophyta</taxon>
        <taxon>core chlorophytes</taxon>
        <taxon>Chlorophyceae</taxon>
        <taxon>CS clade</taxon>
        <taxon>Chlamydomonadales</taxon>
        <taxon>Tetrabaenaceae</taxon>
        <taxon>Tetrabaena</taxon>
    </lineage>
</organism>
<dbReference type="AlphaFoldDB" id="A0A2J7ZKR8"/>
<keyword evidence="1" id="KW-0472">Membrane</keyword>
<evidence type="ECO:0000256" key="1">
    <source>
        <dbReference type="SAM" id="Phobius"/>
    </source>
</evidence>
<keyword evidence="1" id="KW-0812">Transmembrane</keyword>
<protein>
    <submittedName>
        <fullName evidence="2">Uncharacterized protein</fullName>
    </submittedName>
</protein>
<name>A0A2J7ZKR8_9CHLO</name>
<feature type="transmembrane region" description="Helical" evidence="1">
    <location>
        <begin position="39"/>
        <end position="59"/>
    </location>
</feature>
<accession>A0A2J7ZKR8</accession>
<evidence type="ECO:0000313" key="2">
    <source>
        <dbReference type="EMBL" id="PNH00851.1"/>
    </source>
</evidence>
<evidence type="ECO:0000313" key="3">
    <source>
        <dbReference type="Proteomes" id="UP000236333"/>
    </source>
</evidence>
<reference evidence="2 3" key="1">
    <citation type="journal article" date="2017" name="Mol. Biol. Evol.">
        <title>The 4-celled Tetrabaena socialis nuclear genome reveals the essential components for genetic control of cell number at the origin of multicellularity in the volvocine lineage.</title>
        <authorList>
            <person name="Featherston J."/>
            <person name="Arakaki Y."/>
            <person name="Hanschen E.R."/>
            <person name="Ferris P.J."/>
            <person name="Michod R.E."/>
            <person name="Olson B.J.S.C."/>
            <person name="Nozaki H."/>
            <person name="Durand P.M."/>
        </authorList>
    </citation>
    <scope>NUCLEOTIDE SEQUENCE [LARGE SCALE GENOMIC DNA]</scope>
    <source>
        <strain evidence="2 3">NIES-571</strain>
    </source>
</reference>
<dbReference type="OrthoDB" id="67317at2759"/>